<dbReference type="KEGG" id="chyd:H4K34_02065"/>
<evidence type="ECO:0000259" key="3">
    <source>
        <dbReference type="Pfam" id="PF00849"/>
    </source>
</evidence>
<dbReference type="EMBL" id="CP060139">
    <property type="protein sequence ID" value="QNR25990.1"/>
    <property type="molecule type" value="Genomic_DNA"/>
</dbReference>
<dbReference type="RefSeq" id="WP_210760518.1">
    <property type="nucleotide sequence ID" value="NZ_CP060139.1"/>
</dbReference>
<evidence type="ECO:0000256" key="2">
    <source>
        <dbReference type="ARBA" id="ARBA00023235"/>
    </source>
</evidence>
<dbReference type="SUPFAM" id="SSF55120">
    <property type="entry name" value="Pseudouridine synthase"/>
    <property type="match status" value="1"/>
</dbReference>
<evidence type="ECO:0000256" key="1">
    <source>
        <dbReference type="ARBA" id="ARBA00010876"/>
    </source>
</evidence>
<accession>A0A7H0VJU2</accession>
<dbReference type="GO" id="GO:0140098">
    <property type="term" value="F:catalytic activity, acting on RNA"/>
    <property type="evidence" value="ECO:0007669"/>
    <property type="project" value="UniProtKB-ARBA"/>
</dbReference>
<sequence>MSERILFEDNHLIIVNKLAGELVQGDFTGDKPLLEKVRDYIRDTYNKPGNVFCGLVHRLDRPTSGIVVFAKTSKALSRMNKIFEKREVRKIYYAIVQEKPNPTEGRLEHYLKKEAKNNKSYPRPASDKNAKKAELTYKLIADSQRYFLLEVELHTGRHHQIRAQLAAIGCPIKGDLKYGFDRSNHDASISLHAGRIQFEHPVGGEAIDIVAANPGEDAIWRIFNPKITA</sequence>
<dbReference type="AlphaFoldDB" id="A0A7H0VJU2"/>
<organism evidence="4 5">
    <name type="scientific">Croceimicrobium hydrocarbonivorans</name>
    <dbReference type="NCBI Taxonomy" id="2761580"/>
    <lineage>
        <taxon>Bacteria</taxon>
        <taxon>Pseudomonadati</taxon>
        <taxon>Bacteroidota</taxon>
        <taxon>Flavobacteriia</taxon>
        <taxon>Flavobacteriales</taxon>
        <taxon>Owenweeksiaceae</taxon>
        <taxon>Croceimicrobium</taxon>
    </lineage>
</organism>
<evidence type="ECO:0000313" key="4">
    <source>
        <dbReference type="EMBL" id="QNR25990.1"/>
    </source>
</evidence>
<keyword evidence="5" id="KW-1185">Reference proteome</keyword>
<dbReference type="GO" id="GO:0009982">
    <property type="term" value="F:pseudouridine synthase activity"/>
    <property type="evidence" value="ECO:0007669"/>
    <property type="project" value="InterPro"/>
</dbReference>
<keyword evidence="2" id="KW-0413">Isomerase</keyword>
<protein>
    <submittedName>
        <fullName evidence="4">RNA pseudouridine synthase</fullName>
    </submittedName>
</protein>
<dbReference type="GO" id="GO:0006396">
    <property type="term" value="P:RNA processing"/>
    <property type="evidence" value="ECO:0007669"/>
    <property type="project" value="UniProtKB-ARBA"/>
</dbReference>
<evidence type="ECO:0000313" key="5">
    <source>
        <dbReference type="Proteomes" id="UP000516305"/>
    </source>
</evidence>
<dbReference type="PROSITE" id="PS01129">
    <property type="entry name" value="PSI_RLU"/>
    <property type="match status" value="1"/>
</dbReference>
<dbReference type="Pfam" id="PF00849">
    <property type="entry name" value="PseudoU_synth_2"/>
    <property type="match status" value="1"/>
</dbReference>
<dbReference type="PANTHER" id="PTHR21600">
    <property type="entry name" value="MITOCHONDRIAL RNA PSEUDOURIDINE SYNTHASE"/>
    <property type="match status" value="1"/>
</dbReference>
<dbReference type="InterPro" id="IPR020103">
    <property type="entry name" value="PsdUridine_synth_cat_dom_sf"/>
</dbReference>
<dbReference type="CDD" id="cd02869">
    <property type="entry name" value="PseudoU_synth_RluA_like"/>
    <property type="match status" value="1"/>
</dbReference>
<reference evidence="4 5" key="1">
    <citation type="submission" date="2020-08" db="EMBL/GenBank/DDBJ databases">
        <title>Croceimicrobium hydrocarbonivorans gen. nov., sp. nov., a novel marine bacterium isolated from a bacterial consortium that degrades polyethylene terephthalate.</title>
        <authorList>
            <person name="Liu R."/>
        </authorList>
    </citation>
    <scope>NUCLEOTIDE SEQUENCE [LARGE SCALE GENOMIC DNA]</scope>
    <source>
        <strain evidence="4 5">A20-9</strain>
    </source>
</reference>
<gene>
    <name evidence="4" type="ORF">H4K34_02065</name>
</gene>
<dbReference type="GO" id="GO:0001522">
    <property type="term" value="P:pseudouridine synthesis"/>
    <property type="evidence" value="ECO:0007669"/>
    <property type="project" value="InterPro"/>
</dbReference>
<name>A0A7H0VJU2_9FLAO</name>
<dbReference type="InterPro" id="IPR050188">
    <property type="entry name" value="RluA_PseudoU_synthase"/>
</dbReference>
<proteinExistence type="inferred from homology"/>
<dbReference type="Proteomes" id="UP000516305">
    <property type="component" value="Chromosome"/>
</dbReference>
<dbReference type="GO" id="GO:0003723">
    <property type="term" value="F:RNA binding"/>
    <property type="evidence" value="ECO:0007669"/>
    <property type="project" value="InterPro"/>
</dbReference>
<dbReference type="InterPro" id="IPR006145">
    <property type="entry name" value="PsdUridine_synth_RsuA/RluA"/>
</dbReference>
<dbReference type="Gene3D" id="3.30.2350.10">
    <property type="entry name" value="Pseudouridine synthase"/>
    <property type="match status" value="1"/>
</dbReference>
<comment type="similarity">
    <text evidence="1">Belongs to the pseudouridine synthase RluA family.</text>
</comment>
<feature type="domain" description="Pseudouridine synthase RsuA/RluA-like" evidence="3">
    <location>
        <begin position="11"/>
        <end position="167"/>
    </location>
</feature>
<dbReference type="PANTHER" id="PTHR21600:SF83">
    <property type="entry name" value="PSEUDOURIDYLATE SYNTHASE RPUSD4, MITOCHONDRIAL"/>
    <property type="match status" value="1"/>
</dbReference>
<dbReference type="InterPro" id="IPR006224">
    <property type="entry name" value="PsdUridine_synth_RluA-like_CS"/>
</dbReference>